<dbReference type="Pfam" id="PF05016">
    <property type="entry name" value="ParE_toxin"/>
    <property type="match status" value="1"/>
</dbReference>
<reference evidence="3" key="1">
    <citation type="submission" date="2021-11" db="EMBL/GenBank/DDBJ databases">
        <title>Genome sequence.</title>
        <authorList>
            <person name="Sun Q."/>
        </authorList>
    </citation>
    <scope>NUCLEOTIDE SEQUENCE</scope>
    <source>
        <strain evidence="3">JC740</strain>
    </source>
</reference>
<dbReference type="InterPro" id="IPR007712">
    <property type="entry name" value="RelE/ParE_toxin"/>
</dbReference>
<dbReference type="EMBL" id="JAJKFW010000003">
    <property type="protein sequence ID" value="MCC9640977.1"/>
    <property type="molecule type" value="Genomic_DNA"/>
</dbReference>
<dbReference type="RefSeq" id="WP_230270777.1">
    <property type="nucleotide sequence ID" value="NZ_JAJKFW010000003.1"/>
</dbReference>
<evidence type="ECO:0000256" key="2">
    <source>
        <dbReference type="ARBA" id="ARBA00022649"/>
    </source>
</evidence>
<protein>
    <submittedName>
        <fullName evidence="3">Type II toxin-antitoxin system RelE/ParE family toxin</fullName>
    </submittedName>
</protein>
<dbReference type="InterPro" id="IPR035093">
    <property type="entry name" value="RelE/ParE_toxin_dom_sf"/>
</dbReference>
<dbReference type="InterPro" id="IPR051803">
    <property type="entry name" value="TA_system_RelE-like_toxin"/>
</dbReference>
<organism evidence="3 4">
    <name type="scientific">Rhodopirellula halodulae</name>
    <dbReference type="NCBI Taxonomy" id="2894198"/>
    <lineage>
        <taxon>Bacteria</taxon>
        <taxon>Pseudomonadati</taxon>
        <taxon>Planctomycetota</taxon>
        <taxon>Planctomycetia</taxon>
        <taxon>Pirellulales</taxon>
        <taxon>Pirellulaceae</taxon>
        <taxon>Rhodopirellula</taxon>
    </lineage>
</organism>
<evidence type="ECO:0000313" key="4">
    <source>
        <dbReference type="Proteomes" id="UP001430306"/>
    </source>
</evidence>
<comment type="caution">
    <text evidence="3">The sequence shown here is derived from an EMBL/GenBank/DDBJ whole genome shotgun (WGS) entry which is preliminary data.</text>
</comment>
<comment type="similarity">
    <text evidence="1">Belongs to the RelE toxin family.</text>
</comment>
<dbReference type="Gene3D" id="3.30.2310.20">
    <property type="entry name" value="RelE-like"/>
    <property type="match status" value="1"/>
</dbReference>
<evidence type="ECO:0000256" key="1">
    <source>
        <dbReference type="ARBA" id="ARBA00006226"/>
    </source>
</evidence>
<keyword evidence="4" id="KW-1185">Reference proteome</keyword>
<sequence length="99" mass="11601">MARSLRYHPLFDSDVLNAAEWYDDRQAKLGTDFVSRVRIAVDSLIADPERRTSIDYGVRYWPVERFPYVVFYDLTDSEILVLGVMHTSQESRKWLAGRT</sequence>
<dbReference type="Proteomes" id="UP001430306">
    <property type="component" value="Unassembled WGS sequence"/>
</dbReference>
<dbReference type="PANTHER" id="PTHR33755:SF8">
    <property type="entry name" value="TOXIN PARE2"/>
    <property type="match status" value="1"/>
</dbReference>
<accession>A0ABS8NBP3</accession>
<keyword evidence="2" id="KW-1277">Toxin-antitoxin system</keyword>
<name>A0ABS8NBP3_9BACT</name>
<proteinExistence type="inferred from homology"/>
<dbReference type="PANTHER" id="PTHR33755">
    <property type="entry name" value="TOXIN PARE1-RELATED"/>
    <property type="match status" value="1"/>
</dbReference>
<evidence type="ECO:0000313" key="3">
    <source>
        <dbReference type="EMBL" id="MCC9640977.1"/>
    </source>
</evidence>
<gene>
    <name evidence="3" type="ORF">LOC71_01735</name>
</gene>